<dbReference type="Proteomes" id="UP000274756">
    <property type="component" value="Unassembled WGS sequence"/>
</dbReference>
<evidence type="ECO:0000259" key="8">
    <source>
        <dbReference type="PROSITE" id="PS50071"/>
    </source>
</evidence>
<organism evidence="10 12">
    <name type="scientific">Dracunculus medinensis</name>
    <name type="common">Guinea worm</name>
    <dbReference type="NCBI Taxonomy" id="318479"/>
    <lineage>
        <taxon>Eukaryota</taxon>
        <taxon>Metazoa</taxon>
        <taxon>Ecdysozoa</taxon>
        <taxon>Nematoda</taxon>
        <taxon>Chromadorea</taxon>
        <taxon>Rhabditida</taxon>
        <taxon>Spirurina</taxon>
        <taxon>Dracunculoidea</taxon>
        <taxon>Dracunculidae</taxon>
        <taxon>Dracunculus</taxon>
    </lineage>
</organism>
<feature type="DNA-binding region" description="Homeobox" evidence="5">
    <location>
        <begin position="30"/>
        <end position="89"/>
    </location>
</feature>
<proteinExistence type="predicted"/>
<dbReference type="PROSITE" id="PS00027">
    <property type="entry name" value="HOMEOBOX_1"/>
    <property type="match status" value="1"/>
</dbReference>
<dbReference type="PRINTS" id="PR00031">
    <property type="entry name" value="HTHREPRESSR"/>
</dbReference>
<dbReference type="EMBL" id="UYYG01000004">
    <property type="protein sequence ID" value="VDN50513.1"/>
    <property type="molecule type" value="Genomic_DNA"/>
</dbReference>
<keyword evidence="11" id="KW-1185">Reference proteome</keyword>
<evidence type="ECO:0000256" key="2">
    <source>
        <dbReference type="ARBA" id="ARBA00023125"/>
    </source>
</evidence>
<dbReference type="Gene3D" id="1.10.10.60">
    <property type="entry name" value="Homeodomain-like"/>
    <property type="match status" value="1"/>
</dbReference>
<accession>A0A0N4UC82</accession>
<evidence type="ECO:0000313" key="9">
    <source>
        <dbReference type="EMBL" id="VDN50513.1"/>
    </source>
</evidence>
<dbReference type="Proteomes" id="UP000038040">
    <property type="component" value="Unplaced"/>
</dbReference>
<evidence type="ECO:0000256" key="7">
    <source>
        <dbReference type="SAM" id="MobiDB-lite"/>
    </source>
</evidence>
<evidence type="ECO:0000256" key="6">
    <source>
        <dbReference type="RuleBase" id="RU000682"/>
    </source>
</evidence>
<protein>
    <submittedName>
        <fullName evidence="12">Homeobox domain-containing protein</fullName>
    </submittedName>
</protein>
<dbReference type="PANTHER" id="PTHR24329">
    <property type="entry name" value="HOMEOBOX PROTEIN ARISTALESS"/>
    <property type="match status" value="1"/>
</dbReference>
<dbReference type="OrthoDB" id="6159439at2759"/>
<feature type="region of interest" description="Disordered" evidence="7">
    <location>
        <begin position="81"/>
        <end position="111"/>
    </location>
</feature>
<feature type="domain" description="Homeobox" evidence="8">
    <location>
        <begin position="28"/>
        <end position="88"/>
    </location>
</feature>
<dbReference type="InterPro" id="IPR009057">
    <property type="entry name" value="Homeodomain-like_sf"/>
</dbReference>
<evidence type="ECO:0000256" key="5">
    <source>
        <dbReference type="PROSITE-ProRule" id="PRU00108"/>
    </source>
</evidence>
<dbReference type="FunFam" id="1.10.10.60:FF:000679">
    <property type="entry name" value="Homeobox protein aristaless"/>
    <property type="match status" value="1"/>
</dbReference>
<dbReference type="PROSITE" id="PS50071">
    <property type="entry name" value="HOMEOBOX_2"/>
    <property type="match status" value="1"/>
</dbReference>
<dbReference type="WBParaSite" id="DME_0000486501-mRNA-1">
    <property type="protein sequence ID" value="DME_0000486501-mRNA-1"/>
    <property type="gene ID" value="DME_0000486501"/>
</dbReference>
<reference evidence="9 11" key="2">
    <citation type="submission" date="2018-11" db="EMBL/GenBank/DDBJ databases">
        <authorList>
            <consortium name="Pathogen Informatics"/>
        </authorList>
    </citation>
    <scope>NUCLEOTIDE SEQUENCE [LARGE SCALE GENOMIC DNA]</scope>
</reference>
<dbReference type="InterPro" id="IPR000047">
    <property type="entry name" value="HTH_motif"/>
</dbReference>
<dbReference type="InterPro" id="IPR017970">
    <property type="entry name" value="Homeobox_CS"/>
</dbReference>
<dbReference type="Pfam" id="PF00046">
    <property type="entry name" value="Homeodomain"/>
    <property type="match status" value="1"/>
</dbReference>
<reference evidence="12" key="1">
    <citation type="submission" date="2017-02" db="UniProtKB">
        <authorList>
            <consortium name="WormBaseParasite"/>
        </authorList>
    </citation>
    <scope>IDENTIFICATION</scope>
</reference>
<dbReference type="SUPFAM" id="SSF46689">
    <property type="entry name" value="Homeodomain-like"/>
    <property type="match status" value="1"/>
</dbReference>
<evidence type="ECO:0000256" key="4">
    <source>
        <dbReference type="ARBA" id="ARBA00023242"/>
    </source>
</evidence>
<evidence type="ECO:0000256" key="3">
    <source>
        <dbReference type="ARBA" id="ARBA00023155"/>
    </source>
</evidence>
<evidence type="ECO:0000313" key="12">
    <source>
        <dbReference type="WBParaSite" id="DME_0000486501-mRNA-1"/>
    </source>
</evidence>
<dbReference type="AlphaFoldDB" id="A0A0N4UC82"/>
<evidence type="ECO:0000313" key="11">
    <source>
        <dbReference type="Proteomes" id="UP000274756"/>
    </source>
</evidence>
<dbReference type="SMART" id="SM00389">
    <property type="entry name" value="HOX"/>
    <property type="match status" value="1"/>
</dbReference>
<dbReference type="GO" id="GO:0000981">
    <property type="term" value="F:DNA-binding transcription factor activity, RNA polymerase II-specific"/>
    <property type="evidence" value="ECO:0007669"/>
    <property type="project" value="InterPro"/>
</dbReference>
<comment type="subcellular location">
    <subcellularLocation>
        <location evidence="1 5 6">Nucleus</location>
    </subcellularLocation>
</comment>
<evidence type="ECO:0000313" key="10">
    <source>
        <dbReference type="Proteomes" id="UP000038040"/>
    </source>
</evidence>
<dbReference type="STRING" id="318479.A0A0N4UC82"/>
<dbReference type="GO" id="GO:0030182">
    <property type="term" value="P:neuron differentiation"/>
    <property type="evidence" value="ECO:0007669"/>
    <property type="project" value="UniProtKB-ARBA"/>
</dbReference>
<gene>
    <name evidence="9" type="ORF">DME_LOCUS486</name>
</gene>
<dbReference type="GO" id="GO:0005634">
    <property type="term" value="C:nucleus"/>
    <property type="evidence" value="ECO:0007669"/>
    <property type="project" value="UniProtKB-SubCell"/>
</dbReference>
<keyword evidence="3 5" id="KW-0371">Homeobox</keyword>
<keyword evidence="4 5" id="KW-0539">Nucleus</keyword>
<dbReference type="InterPro" id="IPR050649">
    <property type="entry name" value="Paired_Homeobox_TFs"/>
</dbReference>
<dbReference type="InterPro" id="IPR001356">
    <property type="entry name" value="HD"/>
</dbReference>
<name>A0A0N4UC82_DRAME</name>
<evidence type="ECO:0000256" key="1">
    <source>
        <dbReference type="ARBA" id="ARBA00004123"/>
    </source>
</evidence>
<dbReference type="PANTHER" id="PTHR24329:SF543">
    <property type="entry name" value="FI01017P-RELATED"/>
    <property type="match status" value="1"/>
</dbReference>
<keyword evidence="2 5" id="KW-0238">DNA-binding</keyword>
<sequence>FPISFTNSFSLSGITCKIFHKKISSRKPNSRRERTTYNQHQLRILERFFIESHYPDMYAREHIAQQIGLPEARVQVWFKNRRAKERNKGPKVQNKTNDAKITPTPPPQEPLRYATAIMIPGSQEFNERPQQR</sequence>
<dbReference type="GO" id="GO:0000977">
    <property type="term" value="F:RNA polymerase II transcription regulatory region sequence-specific DNA binding"/>
    <property type="evidence" value="ECO:0007669"/>
    <property type="project" value="TreeGrafter"/>
</dbReference>
<dbReference type="CDD" id="cd00086">
    <property type="entry name" value="homeodomain"/>
    <property type="match status" value="1"/>
</dbReference>